<dbReference type="InterPro" id="IPR048493">
    <property type="entry name" value="DUF1980_N"/>
</dbReference>
<gene>
    <name evidence="4" type="ORF">Cspa_c23300</name>
</gene>
<evidence type="ECO:0000259" key="2">
    <source>
        <dbReference type="Pfam" id="PF09323"/>
    </source>
</evidence>
<organism evidence="4 5">
    <name type="scientific">Clostridium saccharoperbutylacetonicum N1-4(HMT)</name>
    <dbReference type="NCBI Taxonomy" id="931276"/>
    <lineage>
        <taxon>Bacteria</taxon>
        <taxon>Bacillati</taxon>
        <taxon>Bacillota</taxon>
        <taxon>Clostridia</taxon>
        <taxon>Eubacteriales</taxon>
        <taxon>Clostridiaceae</taxon>
        <taxon>Clostridium</taxon>
    </lineage>
</organism>
<dbReference type="InterPro" id="IPR015402">
    <property type="entry name" value="DUF1980"/>
</dbReference>
<dbReference type="PANTHER" id="PTHR40047:SF1">
    <property type="entry name" value="UPF0703 PROTEIN YCGQ"/>
    <property type="match status" value="1"/>
</dbReference>
<protein>
    <submittedName>
        <fullName evidence="4">TIGR03943 family protein</fullName>
    </submittedName>
</protein>
<dbReference type="InterPro" id="IPR048447">
    <property type="entry name" value="DUF1980_C"/>
</dbReference>
<feature type="domain" description="DUF1980" evidence="3">
    <location>
        <begin position="133"/>
        <end position="259"/>
    </location>
</feature>
<keyword evidence="1" id="KW-1133">Transmembrane helix</keyword>
<keyword evidence="1" id="KW-0472">Membrane</keyword>
<dbReference type="Pfam" id="PF21537">
    <property type="entry name" value="DUF1980_C"/>
    <property type="match status" value="1"/>
</dbReference>
<evidence type="ECO:0000259" key="3">
    <source>
        <dbReference type="Pfam" id="PF21537"/>
    </source>
</evidence>
<sequence>MKKLDMDVILKMLILLGFSIFYLVIILNNQILIYVHPRIVPFAIFGMISMFIIALFFIPDSINNRKRKIKLKNYVVFAIPLILVFFMQSTNANSYTASNKDKNTDITDNLDSAGSTYEIYSGKTESNGQGVVNKKQLDIRNNIIEVNQRNFVFSIDEIIDNIDKYEGKEIEIAGFVYRNKELKENEFILGRFMMVCCAADMQIAGLRCDNNSLESYRNDTWVKVKGKIKKDTYDGAVDPIIVLEHIEKDNNPDTSYVYPF</sequence>
<reference evidence="4 5" key="1">
    <citation type="submission" date="2013-02" db="EMBL/GenBank/DDBJ databases">
        <title>Genome sequence of Clostridium saccharoperbutylacetonicum N1-4(HMT).</title>
        <authorList>
            <person name="Poehlein A."/>
            <person name="Daniel R."/>
        </authorList>
    </citation>
    <scope>NUCLEOTIDE SEQUENCE [LARGE SCALE GENOMIC DNA]</scope>
    <source>
        <strain evidence="5">N1-4(HMT)</strain>
    </source>
</reference>
<dbReference type="AlphaFoldDB" id="M1LSV6"/>
<dbReference type="HOGENOM" id="CLU_070027_0_1_9"/>
<dbReference type="RefSeq" id="WP_015392414.1">
    <property type="nucleotide sequence ID" value="NC_020291.1"/>
</dbReference>
<name>M1LSV6_9CLOT</name>
<evidence type="ECO:0000256" key="1">
    <source>
        <dbReference type="SAM" id="Phobius"/>
    </source>
</evidence>
<dbReference type="NCBIfam" id="TIGR03943">
    <property type="entry name" value="TIGR03943 family putative permease subunit"/>
    <property type="match status" value="1"/>
</dbReference>
<evidence type="ECO:0000313" key="5">
    <source>
        <dbReference type="Proteomes" id="UP000011728"/>
    </source>
</evidence>
<evidence type="ECO:0000313" key="4">
    <source>
        <dbReference type="EMBL" id="AGF56095.1"/>
    </source>
</evidence>
<accession>M1LSV6</accession>
<dbReference type="EMBL" id="CP004121">
    <property type="protein sequence ID" value="AGF56095.1"/>
    <property type="molecule type" value="Genomic_DNA"/>
</dbReference>
<dbReference type="Proteomes" id="UP000011728">
    <property type="component" value="Chromosome"/>
</dbReference>
<proteinExistence type="predicted"/>
<dbReference type="eggNOG" id="COG3689">
    <property type="taxonomic scope" value="Bacteria"/>
</dbReference>
<feature type="domain" description="DUF1980" evidence="2">
    <location>
        <begin position="10"/>
        <end position="100"/>
    </location>
</feature>
<dbReference type="InterPro" id="IPR052955">
    <property type="entry name" value="UPF0703_membrane_permease"/>
</dbReference>
<dbReference type="Pfam" id="PF09323">
    <property type="entry name" value="DUF1980"/>
    <property type="match status" value="1"/>
</dbReference>
<dbReference type="PANTHER" id="PTHR40047">
    <property type="entry name" value="UPF0703 PROTEIN YCGQ"/>
    <property type="match status" value="1"/>
</dbReference>
<dbReference type="OrthoDB" id="9770408at2"/>
<feature type="transmembrane region" description="Helical" evidence="1">
    <location>
        <begin position="71"/>
        <end position="89"/>
    </location>
</feature>
<keyword evidence="1" id="KW-0812">Transmembrane</keyword>
<feature type="transmembrane region" description="Helical" evidence="1">
    <location>
        <begin position="39"/>
        <end position="59"/>
    </location>
</feature>
<dbReference type="PATRIC" id="fig|931276.5.peg.2334"/>
<dbReference type="KEGG" id="csr:Cspa_c23300"/>
<feature type="transmembrane region" description="Helical" evidence="1">
    <location>
        <begin position="12"/>
        <end position="33"/>
    </location>
</feature>
<keyword evidence="5" id="KW-1185">Reference proteome</keyword>